<dbReference type="AlphaFoldDB" id="A0A0W0SLL3"/>
<dbReference type="RefSeq" id="WP_058441653.1">
    <property type="nucleotide sequence ID" value="NZ_CAAAHU010000003.1"/>
</dbReference>
<evidence type="ECO:0000313" key="7">
    <source>
        <dbReference type="EMBL" id="KTC84227.1"/>
    </source>
</evidence>
<reference evidence="7 8" key="1">
    <citation type="submission" date="2015-11" db="EMBL/GenBank/DDBJ databases">
        <title>Genomic analysis of 38 Legionella species identifies large and diverse effector repertoires.</title>
        <authorList>
            <person name="Burstein D."/>
            <person name="Amaro F."/>
            <person name="Zusman T."/>
            <person name="Lifshitz Z."/>
            <person name="Cohen O."/>
            <person name="Gilbert J.A."/>
            <person name="Pupko T."/>
            <person name="Shuman H.A."/>
            <person name="Segal G."/>
        </authorList>
    </citation>
    <scope>NUCLEOTIDE SEQUENCE [LARGE SCALE GENOMIC DNA]</scope>
    <source>
        <strain evidence="7 8">ATCC 43878</strain>
    </source>
</reference>
<evidence type="ECO:0000313" key="8">
    <source>
        <dbReference type="Proteomes" id="UP000054742"/>
    </source>
</evidence>
<dbReference type="EC" id="1.7.1.13" evidence="5"/>
<evidence type="ECO:0000256" key="4">
    <source>
        <dbReference type="ARBA" id="ARBA00023002"/>
    </source>
</evidence>
<gene>
    <name evidence="5" type="primary">queF</name>
    <name evidence="7" type="ORF">Lbru_1588</name>
</gene>
<dbReference type="InterPro" id="IPR050084">
    <property type="entry name" value="NADPH_dep_7-cyano-7-deazaG_red"/>
</dbReference>
<dbReference type="PANTHER" id="PTHR34354">
    <property type="entry name" value="NADPH-DEPENDENT 7-CYANO-7-DEAZAGUANINE REDUCTASE"/>
    <property type="match status" value="1"/>
</dbReference>
<dbReference type="SUPFAM" id="SSF55620">
    <property type="entry name" value="Tetrahydrobiopterin biosynthesis enzymes-like"/>
    <property type="match status" value="1"/>
</dbReference>
<dbReference type="GO" id="GO:0008616">
    <property type="term" value="P:tRNA queuosine(34) biosynthetic process"/>
    <property type="evidence" value="ECO:0007669"/>
    <property type="project" value="UniProtKB-UniRule"/>
</dbReference>
<feature type="binding site" evidence="5">
    <location>
        <begin position="251"/>
        <end position="252"/>
    </location>
    <ligand>
        <name>NADPH</name>
        <dbReference type="ChEBI" id="CHEBI:57783"/>
    </ligand>
</feature>
<comment type="catalytic activity">
    <reaction evidence="5">
        <text>7-aminomethyl-7-carbaguanine + 2 NADP(+) = 7-cyano-7-carbaguanine + 2 NADPH + 3 H(+)</text>
        <dbReference type="Rhea" id="RHEA:13409"/>
        <dbReference type="ChEBI" id="CHEBI:15378"/>
        <dbReference type="ChEBI" id="CHEBI:45075"/>
        <dbReference type="ChEBI" id="CHEBI:57783"/>
        <dbReference type="ChEBI" id="CHEBI:58349"/>
        <dbReference type="ChEBI" id="CHEBI:58703"/>
        <dbReference type="EC" id="1.7.1.13"/>
    </reaction>
</comment>
<dbReference type="PANTHER" id="PTHR34354:SF1">
    <property type="entry name" value="NADPH-DEPENDENT 7-CYANO-7-DEAZAGUANINE REDUCTASE"/>
    <property type="match status" value="1"/>
</dbReference>
<dbReference type="NCBIfam" id="TIGR03138">
    <property type="entry name" value="QueF"/>
    <property type="match status" value="1"/>
</dbReference>
<protein>
    <recommendedName>
        <fullName evidence="5">NADPH-dependent 7-cyano-7-deazaguanine reductase</fullName>
        <ecNumber evidence="5">1.7.1.13</ecNumber>
    </recommendedName>
    <alternativeName>
        <fullName evidence="5">7-cyano-7-carbaguanine reductase</fullName>
    </alternativeName>
    <alternativeName>
        <fullName evidence="5">NADPH-dependent nitrile oxidoreductase</fullName>
    </alternativeName>
    <alternativeName>
        <fullName evidence="5">PreQ(0) reductase</fullName>
    </alternativeName>
</protein>
<keyword evidence="1 5" id="KW-0963">Cytoplasm</keyword>
<comment type="subcellular location">
    <subcellularLocation>
        <location evidence="5">Cytoplasm</location>
    </subcellularLocation>
</comment>
<dbReference type="InterPro" id="IPR029500">
    <property type="entry name" value="QueF"/>
</dbReference>
<dbReference type="GO" id="GO:0005737">
    <property type="term" value="C:cytoplasm"/>
    <property type="evidence" value="ECO:0007669"/>
    <property type="project" value="UniProtKB-SubCell"/>
</dbReference>
<comment type="caution">
    <text evidence="5">Lacks conserved residue(s) required for the propagation of feature annotation.</text>
</comment>
<comment type="similarity">
    <text evidence="5">Belongs to the GTP cyclohydrolase I family. QueF type 2 subfamily.</text>
</comment>
<organism evidence="7 8">
    <name type="scientific">Legionella brunensis</name>
    <dbReference type="NCBI Taxonomy" id="29422"/>
    <lineage>
        <taxon>Bacteria</taxon>
        <taxon>Pseudomonadati</taxon>
        <taxon>Pseudomonadota</taxon>
        <taxon>Gammaproteobacteria</taxon>
        <taxon>Legionellales</taxon>
        <taxon>Legionellaceae</taxon>
        <taxon>Legionella</taxon>
    </lineage>
</organism>
<name>A0A0W0SLL3_9GAMM</name>
<dbReference type="STRING" id="29422.Lbru_1588"/>
<evidence type="ECO:0000256" key="3">
    <source>
        <dbReference type="ARBA" id="ARBA00022857"/>
    </source>
</evidence>
<evidence type="ECO:0000256" key="5">
    <source>
        <dbReference type="HAMAP-Rule" id="MF_00817"/>
    </source>
</evidence>
<comment type="function">
    <text evidence="5">Catalyzes the NADPH-dependent reduction of 7-cyano-7-deazaguanine (preQ0) to 7-aminomethyl-7-deazaguanine (preQ1).</text>
</comment>
<dbReference type="Pfam" id="PF14489">
    <property type="entry name" value="QueF"/>
    <property type="match status" value="1"/>
</dbReference>
<feature type="domain" description="NADPH-dependent 7-cyano-7-deazaguanine reductase N-terminal" evidence="6">
    <location>
        <begin position="18"/>
        <end position="127"/>
    </location>
</feature>
<dbReference type="PATRIC" id="fig|29422.6.peg.1681"/>
<comment type="pathway">
    <text evidence="5">tRNA modification; tRNA-queuosine biosynthesis.</text>
</comment>
<keyword evidence="8" id="KW-1185">Reference proteome</keyword>
<keyword evidence="2 5" id="KW-0671">Queuosine biosynthesis</keyword>
<feature type="binding site" evidence="5">
    <location>
        <begin position="86"/>
        <end position="87"/>
    </location>
    <ligand>
        <name>NADPH</name>
        <dbReference type="ChEBI" id="CHEBI:57783"/>
    </ligand>
</feature>
<proteinExistence type="inferred from homology"/>
<keyword evidence="3 5" id="KW-0521">NADP</keyword>
<dbReference type="Proteomes" id="UP000054742">
    <property type="component" value="Unassembled WGS sequence"/>
</dbReference>
<feature type="active site" description="Thioimide intermediate" evidence="5">
    <location>
        <position position="183"/>
    </location>
</feature>
<comment type="subunit">
    <text evidence="5">Homodimer.</text>
</comment>
<dbReference type="HAMAP" id="MF_00817">
    <property type="entry name" value="QueF_type2"/>
    <property type="match status" value="1"/>
</dbReference>
<evidence type="ECO:0000256" key="1">
    <source>
        <dbReference type="ARBA" id="ARBA00022490"/>
    </source>
</evidence>
<dbReference type="Pfam" id="PF14819">
    <property type="entry name" value="QueF_N"/>
    <property type="match status" value="1"/>
</dbReference>
<sequence>MKAFDNLEKSPLGRTVNYSNRYDNSLLFRICRKEKRRDIGLSQTLPFYGEDIWNAYELSWLNPKGKPIVALATIIVPADSSYIFESKSLKLYLNSLNSTCFASEQEIRTIIENDLSNLVNKRITVALGSLEDSRLHVINLPTGINIDHRDIETYCYYYTQEFLSTSGEYVIETLHSNLLRSNCPITNQPDWGTIFINYEGQQINHDGLLKYIISLRENHEFHEHCIERIFNDILKKCSPNKLSVYARYTRRGGIDINPWRSTPGFNVETNFRLVRQ</sequence>
<dbReference type="GO" id="GO:0033739">
    <property type="term" value="F:preQ1 synthase activity"/>
    <property type="evidence" value="ECO:0007669"/>
    <property type="project" value="UniProtKB-UniRule"/>
</dbReference>
<dbReference type="InterPro" id="IPR029139">
    <property type="entry name" value="QueF_N"/>
</dbReference>
<feature type="binding site" evidence="5">
    <location>
        <begin position="222"/>
        <end position="223"/>
    </location>
    <ligand>
        <name>substrate</name>
    </ligand>
</feature>
<dbReference type="OrthoDB" id="9789995at2"/>
<comment type="caution">
    <text evidence="7">The sequence shown here is derived from an EMBL/GenBank/DDBJ whole genome shotgun (WGS) entry which is preliminary data.</text>
</comment>
<dbReference type="UniPathway" id="UPA00392"/>
<dbReference type="InterPro" id="IPR016428">
    <property type="entry name" value="QueF_type2"/>
</dbReference>
<keyword evidence="4 5" id="KW-0560">Oxidoreductase</keyword>
<accession>A0A0W0SLL3</accession>
<dbReference type="PIRSF" id="PIRSF004750">
    <property type="entry name" value="Nitrile_oxidored_YqcD_prd"/>
    <property type="match status" value="1"/>
</dbReference>
<dbReference type="Gene3D" id="3.30.1130.10">
    <property type="match status" value="2"/>
</dbReference>
<dbReference type="EMBL" id="LNXV01000011">
    <property type="protein sequence ID" value="KTC84227.1"/>
    <property type="molecule type" value="Genomic_DNA"/>
</dbReference>
<evidence type="ECO:0000259" key="6">
    <source>
        <dbReference type="Pfam" id="PF14819"/>
    </source>
</evidence>
<feature type="active site" description="Proton donor" evidence="5">
    <location>
        <position position="190"/>
    </location>
</feature>
<dbReference type="InterPro" id="IPR043133">
    <property type="entry name" value="GTP-CH-I_C/QueF"/>
</dbReference>
<dbReference type="GO" id="GO:0016787">
    <property type="term" value="F:hydrolase activity"/>
    <property type="evidence" value="ECO:0007669"/>
    <property type="project" value="UniProtKB-KW"/>
</dbReference>
<keyword evidence="7" id="KW-0378">Hydrolase</keyword>
<evidence type="ECO:0000256" key="2">
    <source>
        <dbReference type="ARBA" id="ARBA00022785"/>
    </source>
</evidence>